<evidence type="ECO:0008006" key="7">
    <source>
        <dbReference type="Google" id="ProtNLM"/>
    </source>
</evidence>
<dbReference type="RefSeq" id="XP_024571762.1">
    <property type="nucleotide sequence ID" value="XM_024723681.1"/>
</dbReference>
<proteinExistence type="predicted"/>
<dbReference type="Pfam" id="PF24798">
    <property type="entry name" value="Ig-CFAP74_4th"/>
    <property type="match status" value="1"/>
</dbReference>
<accession>A0A0P1A5J8</accession>
<dbReference type="Pfam" id="PF24771">
    <property type="entry name" value="Ig_CFAP74_1st"/>
    <property type="match status" value="1"/>
</dbReference>
<feature type="coiled-coil region" evidence="1">
    <location>
        <begin position="132"/>
        <end position="170"/>
    </location>
</feature>
<feature type="region of interest" description="Disordered" evidence="2">
    <location>
        <begin position="533"/>
        <end position="559"/>
    </location>
</feature>
<feature type="region of interest" description="Disordered" evidence="2">
    <location>
        <begin position="1508"/>
        <end position="1531"/>
    </location>
</feature>
<feature type="domain" description="CFAP74 fourth Ig-like" evidence="4">
    <location>
        <begin position="812"/>
        <end position="914"/>
    </location>
</feature>
<dbReference type="OrthoDB" id="545169at2759"/>
<evidence type="ECO:0000259" key="3">
    <source>
        <dbReference type="Pfam" id="PF24778"/>
    </source>
</evidence>
<name>A0A0P1A5J8_PLAHL</name>
<feature type="compositionally biased region" description="Polar residues" evidence="2">
    <location>
        <begin position="9"/>
        <end position="19"/>
    </location>
</feature>
<dbReference type="Pfam" id="PF24778">
    <property type="entry name" value="Ig-CFAP74_3rd"/>
    <property type="match status" value="1"/>
</dbReference>
<feature type="compositionally biased region" description="Polar residues" evidence="2">
    <location>
        <begin position="543"/>
        <end position="559"/>
    </location>
</feature>
<feature type="domain" description="CFAP74 third Ig-like" evidence="3">
    <location>
        <begin position="676"/>
        <end position="795"/>
    </location>
</feature>
<sequence length="1552" mass="172852">MAQRDICNIGSSSDGPQTSLDKKQDERQSNRQCLSQVVIKSQIERSDRIRAVLQFKHNFDASSTRVAAQSAVFRARKDKEKEKQAQMHQFYIERGQNPYEVTRRNEVQRQAQKERSLIETNIQLRKANLLKRIEAENILQRQREKAEADNQRYERKYQREMGRAAQEERTKAYLLSRTGKESLDPTGKLVRVYPSQETELKDHSFGLGLSAMRSQHRRVIANLLAKPYHSEAKINSMLLPRQHNQLSQQINDEHGESIMTPSQELHHVNRVSTSNDTIKLPLITSHCRQGDWSEDHHTTERKPTHQSKLEKKYLEESRQRQKDSRFAHPQVVWGKLFTGNAFVANPPVLWFKDFDVKRDHCLSFTITNVSNTLNQFRLLPLNDDVNELFHIAYKRPGRMSAGMSCVLKMTFTATEYRDIETTLSIASPTGVFQIPVRCTCKKAVPVLTHHLVTFPDVVAGERTTVALTLRNDGALPFEYQVRCLEPWAIKTDNLECHSDLVTGNASGIDALDKKTEVDITPDGSMETLKHIRVDENAQDDNGDQVSSNDVKCNEPSQQPNSEAVACTQFDAIVSVREDNNCTDQLTIDEQELMTRVIDSSLCTAEDILKPIQFKKQGVVSPYSTKTLSFTFAPMSAMKIDNRSYSIDFLARSCSGAPLELSSIPIYVSGNALQTPIYVAHSRLDFRCCAYGKLYRQQLVIGNRGKVSEKIRVQLPKPLFNYVELSPENGFVQASAASQEGTLAVQVKFRPQKSMWTQIERAGWGSRKLGMLVAPVRIVVPDQIVPVTVFIIARLTTPSLRLNVLNQGTLMRGLEFGACCVGHGVSRDLLITNTARVPQRIGVTSVPKDVTVADAIQGVLITLLPEEQRILRIVYIPTSPGDLVSAETSVEIKPQLTLWSSTFNEEFKVPCSGYGVLSDLRFSHTVVRLDAISLHQVQTCNVVVTNQSDCHTMFFELLVPFEAKSFFTLSPLVARLDPHETIRVEIAFKPTEAIFTLPEKCFFAPQSQAGAASDLPVDAVSNCSDLSAMTKQSDRSKHRSCHHTWIILCIQKHDHGSDKRLSKKTVPLQALEVRTTVVDPILTSSTTVLQFGQVAVGQTVVRDLILETTQSDSVQLRAQPLQVLGAFRIIEAPRDISNSQTTSQIQVEFSPSEPIVYEDELEVLAPGEIIRVNLRGTGIKSTLSFTPSDGKVDFSDVLARTRHEKDLVLTNECAFPLEFSFVPLDEKDTGIAKLITSTGLPVFTFSPTSGCIPEHGSLSVRVVFQPDRENTGHYFQRFSIEVPNDSKQYLISLSGRCWENQLYVFAPTAATRGDDLETSPSVIPEPVEDLFGMPPDLSLSQIRNGGLSDLLTLELRKPPTTLVLIFARDKHLQSGRGSLMADAMTIDTQITNTLFIGGTMPSNGGYDGHKEGVKGTTNGSAGSFELIVDKDSPHAKLFTLEPMRGSISAGQQLKVQVTFSPPTSALTLNTAMPHFSGATSETWSELDLAEWVEVRVQCHLRGGSLWRASTTTGETMPPVAGKGQSKVNNGSSDNVDVRTVSVVLRACLETMDM</sequence>
<dbReference type="PANTHER" id="PTHR22538:SF0">
    <property type="entry name" value="CILIA- AND FLAGELLA-ASSOCIATED PROTEIN 74"/>
    <property type="match status" value="1"/>
</dbReference>
<dbReference type="PANTHER" id="PTHR22538">
    <property type="entry name" value="CILIA- AND FLAGELLA-ASSOCIATED PROTEIN 74"/>
    <property type="match status" value="1"/>
</dbReference>
<keyword evidence="1" id="KW-0175">Coiled coil</keyword>
<dbReference type="Proteomes" id="UP000054928">
    <property type="component" value="Unassembled WGS sequence"/>
</dbReference>
<evidence type="ECO:0000313" key="6">
    <source>
        <dbReference type="Proteomes" id="UP000054928"/>
    </source>
</evidence>
<evidence type="ECO:0000256" key="2">
    <source>
        <dbReference type="SAM" id="MobiDB-lite"/>
    </source>
</evidence>
<dbReference type="InterPro" id="IPR013783">
    <property type="entry name" value="Ig-like_fold"/>
</dbReference>
<organism evidence="5 6">
    <name type="scientific">Plasmopara halstedii</name>
    <name type="common">Downy mildew of sunflower</name>
    <dbReference type="NCBI Taxonomy" id="4781"/>
    <lineage>
        <taxon>Eukaryota</taxon>
        <taxon>Sar</taxon>
        <taxon>Stramenopiles</taxon>
        <taxon>Oomycota</taxon>
        <taxon>Peronosporomycetes</taxon>
        <taxon>Peronosporales</taxon>
        <taxon>Peronosporaceae</taxon>
        <taxon>Plasmopara</taxon>
    </lineage>
</organism>
<evidence type="ECO:0000259" key="4">
    <source>
        <dbReference type="Pfam" id="PF24798"/>
    </source>
</evidence>
<dbReference type="Gene3D" id="2.60.40.10">
    <property type="entry name" value="Immunoglobulins"/>
    <property type="match status" value="4"/>
</dbReference>
<dbReference type="InterPro" id="IPR056307">
    <property type="entry name" value="Ig-CFAP74_3rd"/>
</dbReference>
<evidence type="ECO:0000313" key="5">
    <source>
        <dbReference type="EMBL" id="CEG35393.1"/>
    </source>
</evidence>
<protein>
    <recommendedName>
        <fullName evidence="7">Flagellar associated protein</fullName>
    </recommendedName>
</protein>
<dbReference type="OMA" id="ENTMWHI"/>
<evidence type="ECO:0000256" key="1">
    <source>
        <dbReference type="SAM" id="Coils"/>
    </source>
</evidence>
<feature type="region of interest" description="Disordered" evidence="2">
    <location>
        <begin position="1"/>
        <end position="29"/>
    </location>
</feature>
<reference evidence="6" key="1">
    <citation type="submission" date="2014-09" db="EMBL/GenBank/DDBJ databases">
        <authorList>
            <person name="Sharma Rahul"/>
            <person name="Thines Marco"/>
        </authorList>
    </citation>
    <scope>NUCLEOTIDE SEQUENCE [LARGE SCALE GENOMIC DNA]</scope>
</reference>
<dbReference type="EMBL" id="CCYD01000041">
    <property type="protein sequence ID" value="CEG35393.1"/>
    <property type="molecule type" value="Genomic_DNA"/>
</dbReference>
<dbReference type="InterPro" id="IPR056310">
    <property type="entry name" value="Ig-CFAP74_4th"/>
</dbReference>
<keyword evidence="6" id="KW-1185">Reference proteome</keyword>
<dbReference type="STRING" id="4781.A0A0P1A5J8"/>
<feature type="compositionally biased region" description="Basic and acidic residues" evidence="2">
    <location>
        <begin position="20"/>
        <end position="29"/>
    </location>
</feature>
<feature type="region of interest" description="Disordered" evidence="2">
    <location>
        <begin position="289"/>
        <end position="322"/>
    </location>
</feature>
<dbReference type="GeneID" id="36404570"/>